<organism evidence="2 3">
    <name type="scientific">Tulasnella calospora MUT 4182</name>
    <dbReference type="NCBI Taxonomy" id="1051891"/>
    <lineage>
        <taxon>Eukaryota</taxon>
        <taxon>Fungi</taxon>
        <taxon>Dikarya</taxon>
        <taxon>Basidiomycota</taxon>
        <taxon>Agaricomycotina</taxon>
        <taxon>Agaricomycetes</taxon>
        <taxon>Cantharellales</taxon>
        <taxon>Tulasnellaceae</taxon>
        <taxon>Tulasnella</taxon>
    </lineage>
</organism>
<feature type="compositionally biased region" description="Polar residues" evidence="1">
    <location>
        <begin position="1"/>
        <end position="14"/>
    </location>
</feature>
<name>A0A0C3LCD7_9AGAM</name>
<feature type="compositionally biased region" description="Polar residues" evidence="1">
    <location>
        <begin position="24"/>
        <end position="48"/>
    </location>
</feature>
<dbReference type="OrthoDB" id="3257865at2759"/>
<dbReference type="Proteomes" id="UP000054248">
    <property type="component" value="Unassembled WGS sequence"/>
</dbReference>
<evidence type="ECO:0000313" key="3">
    <source>
        <dbReference type="Proteomes" id="UP000054248"/>
    </source>
</evidence>
<reference evidence="2 3" key="1">
    <citation type="submission" date="2014-04" db="EMBL/GenBank/DDBJ databases">
        <authorList>
            <consortium name="DOE Joint Genome Institute"/>
            <person name="Kuo A."/>
            <person name="Girlanda M."/>
            <person name="Perotto S."/>
            <person name="Kohler A."/>
            <person name="Nagy L.G."/>
            <person name="Floudas D."/>
            <person name="Copeland A."/>
            <person name="Barry K.W."/>
            <person name="Cichocki N."/>
            <person name="Veneault-Fourrey C."/>
            <person name="LaButti K."/>
            <person name="Lindquist E.A."/>
            <person name="Lipzen A."/>
            <person name="Lundell T."/>
            <person name="Morin E."/>
            <person name="Murat C."/>
            <person name="Sun H."/>
            <person name="Tunlid A."/>
            <person name="Henrissat B."/>
            <person name="Grigoriev I.V."/>
            <person name="Hibbett D.S."/>
            <person name="Martin F."/>
            <person name="Nordberg H.P."/>
            <person name="Cantor M.N."/>
            <person name="Hua S.X."/>
        </authorList>
    </citation>
    <scope>NUCLEOTIDE SEQUENCE [LARGE SCALE GENOMIC DNA]</scope>
    <source>
        <strain evidence="2 3">MUT 4182</strain>
    </source>
</reference>
<feature type="compositionally biased region" description="Polar residues" evidence="1">
    <location>
        <begin position="55"/>
        <end position="68"/>
    </location>
</feature>
<evidence type="ECO:0000313" key="2">
    <source>
        <dbReference type="EMBL" id="KIO31588.1"/>
    </source>
</evidence>
<reference evidence="3" key="2">
    <citation type="submission" date="2015-01" db="EMBL/GenBank/DDBJ databases">
        <title>Evolutionary Origins and Diversification of the Mycorrhizal Mutualists.</title>
        <authorList>
            <consortium name="DOE Joint Genome Institute"/>
            <consortium name="Mycorrhizal Genomics Consortium"/>
            <person name="Kohler A."/>
            <person name="Kuo A."/>
            <person name="Nagy L.G."/>
            <person name="Floudas D."/>
            <person name="Copeland A."/>
            <person name="Barry K.W."/>
            <person name="Cichocki N."/>
            <person name="Veneault-Fourrey C."/>
            <person name="LaButti K."/>
            <person name="Lindquist E.A."/>
            <person name="Lipzen A."/>
            <person name="Lundell T."/>
            <person name="Morin E."/>
            <person name="Murat C."/>
            <person name="Riley R."/>
            <person name="Ohm R."/>
            <person name="Sun H."/>
            <person name="Tunlid A."/>
            <person name="Henrissat B."/>
            <person name="Grigoriev I.V."/>
            <person name="Hibbett D.S."/>
            <person name="Martin F."/>
        </authorList>
    </citation>
    <scope>NUCLEOTIDE SEQUENCE [LARGE SCALE GENOMIC DNA]</scope>
    <source>
        <strain evidence="3">MUT 4182</strain>
    </source>
</reference>
<sequence length="404" mass="44609">MSSNTTQVNSNAPSTPIDDDATMAGTSDQPSLQGSGATDPTTPIQSQMGGVEATPSFTQQRGRTSQVAGTGGRALALNLTQRPQDSSVPPKEKTRAEIAADFRKLKIATDQVEPRGTLNFPANAFPRCMASRLLWRDYLTNDDLAIMTTEERRLGKEFVWVSVYKTMTITESEVILFAEGLKIAKEEAVIADFDPSHYATEVPPKGAKAFLVSVANADALKRLMKNKVWTVRTKSKSATFFLSHDDTWGTHVIYDIHNGGADFVKDVLPRLYRHCGAAIATKETDKRNAVAFRDLAYHKVPRNDKTHKGAKGIVWRVRFHATPDANRTTWQAPRHLGISSKGTVEVRRPPLCSHCISYSHPQNLCKWWTDDLVAGSKTTPENFMETTWVDVGTVSLQKLGIHAT</sequence>
<protein>
    <submittedName>
        <fullName evidence="2">Uncharacterized protein</fullName>
    </submittedName>
</protein>
<dbReference type="EMBL" id="KN822961">
    <property type="protein sequence ID" value="KIO31588.1"/>
    <property type="molecule type" value="Genomic_DNA"/>
</dbReference>
<proteinExistence type="predicted"/>
<keyword evidence="3" id="KW-1185">Reference proteome</keyword>
<gene>
    <name evidence="2" type="ORF">M407DRAFT_19336</name>
</gene>
<dbReference type="AlphaFoldDB" id="A0A0C3LCD7"/>
<feature type="region of interest" description="Disordered" evidence="1">
    <location>
        <begin position="1"/>
        <end position="70"/>
    </location>
</feature>
<evidence type="ECO:0000256" key="1">
    <source>
        <dbReference type="SAM" id="MobiDB-lite"/>
    </source>
</evidence>
<accession>A0A0C3LCD7</accession>
<dbReference type="HOGENOM" id="CLU_742255_0_0_1"/>